<dbReference type="KEGG" id="chh:A0O34_01340"/>
<dbReference type="Gene3D" id="1.25.40.10">
    <property type="entry name" value="Tetratricopeptide repeat domain"/>
    <property type="match status" value="1"/>
</dbReference>
<evidence type="ECO:0000256" key="2">
    <source>
        <dbReference type="ARBA" id="ARBA00006275"/>
    </source>
</evidence>
<keyword evidence="4" id="KW-0472">Membrane</keyword>
<dbReference type="OrthoDB" id="5694214at2"/>
<dbReference type="Gene3D" id="1.10.3780.10">
    <property type="entry name" value="SusD-like"/>
    <property type="match status" value="1"/>
</dbReference>
<dbReference type="Pfam" id="PF07980">
    <property type="entry name" value="SusD_RagB"/>
    <property type="match status" value="1"/>
</dbReference>
<dbReference type="RefSeq" id="WP_066750375.1">
    <property type="nucleotide sequence ID" value="NZ_CP015199.1"/>
</dbReference>
<evidence type="ECO:0000256" key="3">
    <source>
        <dbReference type="ARBA" id="ARBA00022729"/>
    </source>
</evidence>
<dbReference type="AlphaFoldDB" id="A0A172XQQ2"/>
<name>A0A172XQQ2_9FLAO</name>
<dbReference type="Proteomes" id="UP000077824">
    <property type="component" value="Chromosome"/>
</dbReference>
<evidence type="ECO:0000256" key="5">
    <source>
        <dbReference type="ARBA" id="ARBA00023237"/>
    </source>
</evidence>
<dbReference type="STRING" id="1685010.A0O34_01340"/>
<feature type="domain" description="RagB/SusD" evidence="7">
    <location>
        <begin position="381"/>
        <end position="543"/>
    </location>
</feature>
<organism evidence="8 9">
    <name type="scientific">Chryseobacterium glaciei</name>
    <dbReference type="NCBI Taxonomy" id="1685010"/>
    <lineage>
        <taxon>Bacteria</taxon>
        <taxon>Pseudomonadati</taxon>
        <taxon>Bacteroidota</taxon>
        <taxon>Flavobacteriia</taxon>
        <taxon>Flavobacteriales</taxon>
        <taxon>Weeksellaceae</taxon>
        <taxon>Chryseobacterium group</taxon>
        <taxon>Chryseobacterium</taxon>
    </lineage>
</organism>
<dbReference type="InterPro" id="IPR012944">
    <property type="entry name" value="SusD_RagB_dom"/>
</dbReference>
<proteinExistence type="inferred from homology"/>
<feature type="signal peptide" evidence="6">
    <location>
        <begin position="1"/>
        <end position="25"/>
    </location>
</feature>
<dbReference type="EMBL" id="CP015199">
    <property type="protein sequence ID" value="ANF49281.1"/>
    <property type="molecule type" value="Genomic_DNA"/>
</dbReference>
<comment type="similarity">
    <text evidence="2">Belongs to the SusD family.</text>
</comment>
<evidence type="ECO:0000256" key="1">
    <source>
        <dbReference type="ARBA" id="ARBA00004442"/>
    </source>
</evidence>
<evidence type="ECO:0000313" key="9">
    <source>
        <dbReference type="Proteomes" id="UP000077824"/>
    </source>
</evidence>
<evidence type="ECO:0000256" key="6">
    <source>
        <dbReference type="SAM" id="SignalP"/>
    </source>
</evidence>
<evidence type="ECO:0000313" key="8">
    <source>
        <dbReference type="EMBL" id="ANF49281.1"/>
    </source>
</evidence>
<dbReference type="PROSITE" id="PS51257">
    <property type="entry name" value="PROKAR_LIPOPROTEIN"/>
    <property type="match status" value="1"/>
</dbReference>
<keyword evidence="9" id="KW-1185">Reference proteome</keyword>
<dbReference type="InterPro" id="IPR011990">
    <property type="entry name" value="TPR-like_helical_dom_sf"/>
</dbReference>
<reference evidence="8 9" key="1">
    <citation type="submission" date="2016-04" db="EMBL/GenBank/DDBJ databases">
        <title>Complete Genome Sequence of Chryseobacterium sp. IHBB 10212.</title>
        <authorList>
            <person name="Pal M."/>
            <person name="Swarnkar M.K."/>
            <person name="Kaushal K."/>
            <person name="Chhibber S."/>
            <person name="Singh A.K."/>
            <person name="Gulati A."/>
        </authorList>
    </citation>
    <scope>NUCLEOTIDE SEQUENCE [LARGE SCALE GENOMIC DNA]</scope>
    <source>
        <strain evidence="8 9">IHBB 10212</strain>
    </source>
</reference>
<evidence type="ECO:0000256" key="4">
    <source>
        <dbReference type="ARBA" id="ARBA00023136"/>
    </source>
</evidence>
<dbReference type="GO" id="GO:0009279">
    <property type="term" value="C:cell outer membrane"/>
    <property type="evidence" value="ECO:0007669"/>
    <property type="project" value="UniProtKB-SubCell"/>
</dbReference>
<sequence length="543" mass="59925">MKLNILKLRNLAIAGVFLLSVTSCINDLDVKVNDDELYTSEQFYANPDSYKQFLAKIYAGLAVTGQTSPNGNSDLGLEVDGGPNEGFSQYIRGYWQLQELTTDEAIIAWGESDNPGIKDLNFNTWNADNKFNEAFFARIFFQIGLVNEFLRETTDEKLSSRGVSAELKAQIKTFRAEARFLRALSYYHAIDIYGKIPFATEDYIIGSGVTPSAQSREYVFNYILGELNDIDGDLAAAKTNEYGRADKAAAWMLKAKLYQNAKVYTGTDRSTEALTEITKVIGSPYKVATIPYADLFKADNNINGAQDEVIFPINFDGVKTKTYGGTTFLILASCTKPVGATLGVNDGWAGFRARQEFIQSTGTDARVMKVAGSTDPASISDYAKFEEGTKLIKFSNKKASGASGSDGTFADADFALFRMGDAYLMYAELAIVNGKGSTATALGYINTLRTRGNATNITMSDINALTTTDAKEMFILNERAKELYWEGTRRQDLIRLNHYVSGYTWQWKGGIQNGNSIAPTRTLFPIPNKYLNINSNLSQNPGY</sequence>
<evidence type="ECO:0000259" key="7">
    <source>
        <dbReference type="Pfam" id="PF07980"/>
    </source>
</evidence>
<comment type="subcellular location">
    <subcellularLocation>
        <location evidence="1">Cell outer membrane</location>
    </subcellularLocation>
</comment>
<keyword evidence="3 6" id="KW-0732">Signal</keyword>
<accession>A0A172XQQ2</accession>
<dbReference type="Gene3D" id="1.25.40.390">
    <property type="match status" value="1"/>
</dbReference>
<keyword evidence="5" id="KW-0998">Cell outer membrane</keyword>
<dbReference type="SUPFAM" id="SSF48452">
    <property type="entry name" value="TPR-like"/>
    <property type="match status" value="1"/>
</dbReference>
<gene>
    <name evidence="8" type="ORF">A0O34_01340</name>
</gene>
<protein>
    <recommendedName>
        <fullName evidence="7">RagB/SusD domain-containing protein</fullName>
    </recommendedName>
</protein>
<feature type="chain" id="PRO_5008003608" description="RagB/SusD domain-containing protein" evidence="6">
    <location>
        <begin position="26"/>
        <end position="543"/>
    </location>
</feature>